<organism evidence="3 4">
    <name type="scientific">Brevibacterium linens</name>
    <dbReference type="NCBI Taxonomy" id="1703"/>
    <lineage>
        <taxon>Bacteria</taxon>
        <taxon>Bacillati</taxon>
        <taxon>Actinomycetota</taxon>
        <taxon>Actinomycetes</taxon>
        <taxon>Micrococcales</taxon>
        <taxon>Brevibacteriaceae</taxon>
        <taxon>Brevibacterium</taxon>
    </lineage>
</organism>
<evidence type="ECO:0000259" key="2">
    <source>
        <dbReference type="Pfam" id="PF00462"/>
    </source>
</evidence>
<evidence type="ECO:0000313" key="3">
    <source>
        <dbReference type="EMBL" id="SMX99792.1"/>
    </source>
</evidence>
<dbReference type="Pfam" id="PF00462">
    <property type="entry name" value="Glutaredoxin"/>
    <property type="match status" value="1"/>
</dbReference>
<dbReference type="InterPro" id="IPR002109">
    <property type="entry name" value="Glutaredoxin"/>
</dbReference>
<evidence type="ECO:0000256" key="1">
    <source>
        <dbReference type="SAM" id="MobiDB-lite"/>
    </source>
</evidence>
<dbReference type="AlphaFoldDB" id="A0A2H1KKR0"/>
<feature type="domain" description="Glutaredoxin" evidence="2">
    <location>
        <begin position="4"/>
        <end position="57"/>
    </location>
</feature>
<accession>A0A2H1KKR0</accession>
<protein>
    <submittedName>
        <fullName evidence="3">Glutaredoxin</fullName>
    </submittedName>
</protein>
<dbReference type="Proteomes" id="UP000234498">
    <property type="component" value="Unassembled WGS sequence"/>
</dbReference>
<proteinExistence type="predicted"/>
<dbReference type="InterPro" id="IPR036249">
    <property type="entry name" value="Thioredoxin-like_sf"/>
</dbReference>
<reference evidence="3 4" key="1">
    <citation type="submission" date="2017-03" db="EMBL/GenBank/DDBJ databases">
        <authorList>
            <person name="Afonso C.L."/>
            <person name="Miller P.J."/>
            <person name="Scott M.A."/>
            <person name="Spackman E."/>
            <person name="Goraichik I."/>
            <person name="Dimitrov K.M."/>
            <person name="Suarez D.L."/>
            <person name="Swayne D.E."/>
        </authorList>
    </citation>
    <scope>NUCLEOTIDE SEQUENCE [LARGE SCALE GENOMIC DNA]</scope>
    <source>
        <strain evidence="3 4">Mu101</strain>
    </source>
</reference>
<dbReference type="Gene3D" id="3.40.30.10">
    <property type="entry name" value="Glutaredoxin"/>
    <property type="match status" value="1"/>
</dbReference>
<gene>
    <name evidence="3" type="ORF">BLIN101_03404</name>
</gene>
<evidence type="ECO:0000313" key="4">
    <source>
        <dbReference type="Proteomes" id="UP000234498"/>
    </source>
</evidence>
<feature type="region of interest" description="Disordered" evidence="1">
    <location>
        <begin position="79"/>
        <end position="99"/>
    </location>
</feature>
<dbReference type="EMBL" id="FXZA01000042">
    <property type="protein sequence ID" value="SMX99792.1"/>
    <property type="molecule type" value="Genomic_DNA"/>
</dbReference>
<sequence>MSNITVWSAPQCSKCKSTIDFFKRAGFPPTVKDLSAPENLDKLKEIKAAGHATAPYVETPTDSWSDLRPDKIAQAIAAERAAAPSPTLQSPTHSHDLSA</sequence>
<dbReference type="RefSeq" id="WP_101556142.1">
    <property type="nucleotide sequence ID" value="NZ_FXZA01000042.1"/>
</dbReference>
<dbReference type="CDD" id="cd02976">
    <property type="entry name" value="NrdH"/>
    <property type="match status" value="1"/>
</dbReference>
<dbReference type="SUPFAM" id="SSF52833">
    <property type="entry name" value="Thioredoxin-like"/>
    <property type="match status" value="1"/>
</dbReference>
<dbReference type="OrthoDB" id="4805814at2"/>
<name>A0A2H1KKR0_BRELN</name>